<dbReference type="EMBL" id="FMVN01000021">
    <property type="protein sequence ID" value="SCY80108.1"/>
    <property type="molecule type" value="Genomic_DNA"/>
</dbReference>
<feature type="transmembrane region" description="Helical" evidence="1">
    <location>
        <begin position="6"/>
        <end position="31"/>
    </location>
</feature>
<sequence>MQINWPLITVLFFLSLPGTFIAIPRLIYLLLPDNSEELRTRISRLAVAQTLLMVFLMSFAGAVLSLRTGLNAPVLDALLLGQPVLGVLQNLILPVLLYTLGGLLVFFVLYYAVVGSILDEATLEIMKKIRAALRPDGCILYGGVVEEVLARWGLMNVIAFFSILFSGRNTPLIIWGSIFLSGLFFAFGQLPAYLAAGCQPRRRFIYAVLLLNLGQALLFGWLFWQYGLLAAIIAHMLFHLGWSLYDKV</sequence>
<keyword evidence="1" id="KW-0472">Membrane</keyword>
<dbReference type="GO" id="GO:0008233">
    <property type="term" value="F:peptidase activity"/>
    <property type="evidence" value="ECO:0007669"/>
    <property type="project" value="UniProtKB-KW"/>
</dbReference>
<dbReference type="PATRIC" id="fig|451.8.peg.1901"/>
<protein>
    <submittedName>
        <fullName evidence="3">CAAX protease self-immunity</fullName>
    </submittedName>
</protein>
<reference evidence="2" key="2">
    <citation type="submission" date="2014-09" db="EMBL/GenBank/DDBJ databases">
        <authorList>
            <person name="GOMEZ-VALERO Laura"/>
        </authorList>
    </citation>
    <scope>NUCLEOTIDE SEQUENCE</scope>
    <source>
        <strain evidence="2">ATCC33218</strain>
    </source>
</reference>
<keyword evidence="1" id="KW-1133">Transmembrane helix</keyword>
<keyword evidence="3" id="KW-0378">Hydrolase</keyword>
<proteinExistence type="predicted"/>
<evidence type="ECO:0000313" key="4">
    <source>
        <dbReference type="Proteomes" id="UP000032414"/>
    </source>
</evidence>
<evidence type="ECO:0000256" key="1">
    <source>
        <dbReference type="SAM" id="Phobius"/>
    </source>
</evidence>
<feature type="transmembrane region" description="Helical" evidence="1">
    <location>
        <begin position="139"/>
        <end position="166"/>
    </location>
</feature>
<name>A0A098GB38_LEGMI</name>
<feature type="transmembrane region" description="Helical" evidence="1">
    <location>
        <begin position="172"/>
        <end position="192"/>
    </location>
</feature>
<dbReference type="EMBL" id="LN614830">
    <property type="protein sequence ID" value="CEG59703.1"/>
    <property type="molecule type" value="Genomic_DNA"/>
</dbReference>
<dbReference type="Proteomes" id="UP000182998">
    <property type="component" value="Unassembled WGS sequence"/>
</dbReference>
<dbReference type="AlphaFoldDB" id="A0A098GB38"/>
<dbReference type="HOGENOM" id="CLU_082370_0_0_6"/>
<feature type="transmembrane region" description="Helical" evidence="1">
    <location>
        <begin position="204"/>
        <end position="222"/>
    </location>
</feature>
<feature type="transmembrane region" description="Helical" evidence="1">
    <location>
        <begin position="95"/>
        <end position="118"/>
    </location>
</feature>
<accession>A0A098GB38</accession>
<organism evidence="2 4">
    <name type="scientific">Legionella micdadei</name>
    <name type="common">Tatlockia micdadei</name>
    <dbReference type="NCBI Taxonomy" id="451"/>
    <lineage>
        <taxon>Bacteria</taxon>
        <taxon>Pseudomonadati</taxon>
        <taxon>Pseudomonadota</taxon>
        <taxon>Gammaproteobacteria</taxon>
        <taxon>Legionellales</taxon>
        <taxon>Legionellaceae</taxon>
        <taxon>Legionella</taxon>
    </lineage>
</organism>
<reference evidence="4" key="1">
    <citation type="submission" date="2014-09" db="EMBL/GenBank/DDBJ databases">
        <authorList>
            <person name="Gomez-Valero L."/>
        </authorList>
    </citation>
    <scope>NUCLEOTIDE SEQUENCE [LARGE SCALE GENOMIC DNA]</scope>
    <source>
        <strain evidence="4">ATCC33218</strain>
    </source>
</reference>
<evidence type="ECO:0000313" key="5">
    <source>
        <dbReference type="Proteomes" id="UP000182998"/>
    </source>
</evidence>
<dbReference type="Proteomes" id="UP000032414">
    <property type="component" value="Chromosome I"/>
</dbReference>
<dbReference type="GO" id="GO:0006508">
    <property type="term" value="P:proteolysis"/>
    <property type="evidence" value="ECO:0007669"/>
    <property type="project" value="UniProtKB-KW"/>
</dbReference>
<evidence type="ECO:0000313" key="2">
    <source>
        <dbReference type="EMBL" id="CEG59703.1"/>
    </source>
</evidence>
<keyword evidence="1" id="KW-0812">Transmembrane</keyword>
<dbReference type="RefSeq" id="WP_045098250.1">
    <property type="nucleotide sequence ID" value="NZ_CP020614.1"/>
</dbReference>
<feature type="transmembrane region" description="Helical" evidence="1">
    <location>
        <begin position="228"/>
        <end position="245"/>
    </location>
</feature>
<reference evidence="3 5" key="3">
    <citation type="submission" date="2016-10" db="EMBL/GenBank/DDBJ databases">
        <authorList>
            <person name="Varghese N."/>
            <person name="Submissions S."/>
        </authorList>
    </citation>
    <scope>NUCLEOTIDE SEQUENCE [LARGE SCALE GENOMIC DNA]</scope>
    <source>
        <strain evidence="3 5">ATCC 33218</strain>
    </source>
</reference>
<dbReference type="KEGG" id="tmc:LMI_0343"/>
<gene>
    <name evidence="2" type="ORF">LMI_0343</name>
    <name evidence="3" type="ORF">SAMN02982997_02976</name>
</gene>
<keyword evidence="3" id="KW-0645">Protease</keyword>
<keyword evidence="5" id="KW-1185">Reference proteome</keyword>
<dbReference type="OrthoDB" id="378663at2"/>
<feature type="transmembrane region" description="Helical" evidence="1">
    <location>
        <begin position="43"/>
        <end position="66"/>
    </location>
</feature>
<dbReference type="STRING" id="451.B6N58_01630"/>
<evidence type="ECO:0000313" key="3">
    <source>
        <dbReference type="EMBL" id="SCY80108.1"/>
    </source>
</evidence>